<evidence type="ECO:0000313" key="3">
    <source>
        <dbReference type="Proteomes" id="UP001208570"/>
    </source>
</evidence>
<dbReference type="Proteomes" id="UP001208570">
    <property type="component" value="Unassembled WGS sequence"/>
</dbReference>
<accession>A0AAD9JFA2</accession>
<name>A0AAD9JFA2_9ANNE</name>
<evidence type="ECO:0000256" key="1">
    <source>
        <dbReference type="SAM" id="MobiDB-lite"/>
    </source>
</evidence>
<proteinExistence type="predicted"/>
<dbReference type="AlphaFoldDB" id="A0AAD9JFA2"/>
<protein>
    <submittedName>
        <fullName evidence="2">Uncharacterized protein</fullName>
    </submittedName>
</protein>
<organism evidence="2 3">
    <name type="scientific">Paralvinella palmiformis</name>
    <dbReference type="NCBI Taxonomy" id="53620"/>
    <lineage>
        <taxon>Eukaryota</taxon>
        <taxon>Metazoa</taxon>
        <taxon>Spiralia</taxon>
        <taxon>Lophotrochozoa</taxon>
        <taxon>Annelida</taxon>
        <taxon>Polychaeta</taxon>
        <taxon>Sedentaria</taxon>
        <taxon>Canalipalpata</taxon>
        <taxon>Terebellida</taxon>
        <taxon>Terebelliformia</taxon>
        <taxon>Alvinellidae</taxon>
        <taxon>Paralvinella</taxon>
    </lineage>
</organism>
<dbReference type="EMBL" id="JAODUP010000340">
    <property type="protein sequence ID" value="KAK2152067.1"/>
    <property type="molecule type" value="Genomic_DNA"/>
</dbReference>
<evidence type="ECO:0000313" key="2">
    <source>
        <dbReference type="EMBL" id="KAK2152067.1"/>
    </source>
</evidence>
<feature type="region of interest" description="Disordered" evidence="1">
    <location>
        <begin position="12"/>
        <end position="31"/>
    </location>
</feature>
<reference evidence="2" key="1">
    <citation type="journal article" date="2023" name="Mol. Biol. Evol.">
        <title>Third-Generation Sequencing Reveals the Adaptive Role of the Epigenome in Three Deep-Sea Polychaetes.</title>
        <authorList>
            <person name="Perez M."/>
            <person name="Aroh O."/>
            <person name="Sun Y."/>
            <person name="Lan Y."/>
            <person name="Juniper S.K."/>
            <person name="Young C.R."/>
            <person name="Angers B."/>
            <person name="Qian P.Y."/>
        </authorList>
    </citation>
    <scope>NUCLEOTIDE SEQUENCE</scope>
    <source>
        <strain evidence="2">P08H-3</strain>
    </source>
</reference>
<comment type="caution">
    <text evidence="2">The sequence shown here is derived from an EMBL/GenBank/DDBJ whole genome shotgun (WGS) entry which is preliminary data.</text>
</comment>
<gene>
    <name evidence="2" type="ORF">LSH36_340g00023</name>
</gene>
<sequence length="71" mass="7684">MVRTLFSVQILGRGKGKRRTPTGSSSSLSSSVHRLGELVHLNIVRCIKFETNDVQSVSVSCGALNVQEVNV</sequence>
<keyword evidence="3" id="KW-1185">Reference proteome</keyword>